<evidence type="ECO:0000256" key="1">
    <source>
        <dbReference type="ARBA" id="ARBA00023242"/>
    </source>
</evidence>
<dbReference type="EMBL" id="JAZHXI010000001">
    <property type="protein sequence ID" value="KAL2075117.1"/>
    <property type="molecule type" value="Genomic_DNA"/>
</dbReference>
<evidence type="ECO:0000256" key="2">
    <source>
        <dbReference type="SAM" id="MobiDB-lite"/>
    </source>
</evidence>
<dbReference type="Proteomes" id="UP001595075">
    <property type="component" value="Unassembled WGS sequence"/>
</dbReference>
<evidence type="ECO:0000313" key="4">
    <source>
        <dbReference type="EMBL" id="KAL2075117.1"/>
    </source>
</evidence>
<dbReference type="PANTHER" id="PTHR37540">
    <property type="entry name" value="TRANSCRIPTION FACTOR (ACR-2), PUTATIVE-RELATED-RELATED"/>
    <property type="match status" value="1"/>
</dbReference>
<dbReference type="InterPro" id="IPR021858">
    <property type="entry name" value="Fun_TF"/>
</dbReference>
<dbReference type="SMART" id="SM00066">
    <property type="entry name" value="GAL4"/>
    <property type="match status" value="1"/>
</dbReference>
<feature type="compositionally biased region" description="Polar residues" evidence="2">
    <location>
        <begin position="48"/>
        <end position="57"/>
    </location>
</feature>
<feature type="compositionally biased region" description="Low complexity" evidence="2">
    <location>
        <begin position="76"/>
        <end position="85"/>
    </location>
</feature>
<keyword evidence="1" id="KW-0539">Nucleus</keyword>
<protein>
    <recommendedName>
        <fullName evidence="3">Zn(2)-C6 fungal-type domain-containing protein</fullName>
    </recommendedName>
</protein>
<feature type="domain" description="Zn(2)-C6 fungal-type" evidence="3">
    <location>
        <begin position="17"/>
        <end position="48"/>
    </location>
</feature>
<dbReference type="CDD" id="cd00067">
    <property type="entry name" value="GAL4"/>
    <property type="match status" value="1"/>
</dbReference>
<name>A0ABR4CYY9_9HELO</name>
<sequence length="316" mass="35778">MALETECLTSRHRATLSCLECHKRKRKCDRGLPCNQCSKTKNKRQCQYQEVQVPQNSVREDDPPVTVHPHQEQEDSSGSENSSQSIGLHPQHVEELLPEVSAETEPGFPNIDNMMVVLGTGTSRDYGTSTVSSLTPRDGLLMNNFLTLFKHRLNTFAEFDNAQPSRMTDDWLTKATSHPATFYSLLYCGATMYADIVKKRYKEICPKSGCLPYKISAIRNINECLTSTITAVTDEMILAVLMLMNFDSAMETLDEYRVHMFGLRRMIEVRGGLDSLGYHGILKNWYQWCDRRAASESLRGTVYFKAITTLPGDIQV</sequence>
<accession>A0ABR4CYY9</accession>
<dbReference type="PROSITE" id="PS00463">
    <property type="entry name" value="ZN2_CY6_FUNGAL_1"/>
    <property type="match status" value="1"/>
</dbReference>
<keyword evidence="5" id="KW-1185">Reference proteome</keyword>
<dbReference type="Pfam" id="PF00172">
    <property type="entry name" value="Zn_clus"/>
    <property type="match status" value="1"/>
</dbReference>
<dbReference type="InterPro" id="IPR036864">
    <property type="entry name" value="Zn2-C6_fun-type_DNA-bd_sf"/>
</dbReference>
<dbReference type="PROSITE" id="PS50048">
    <property type="entry name" value="ZN2_CY6_FUNGAL_2"/>
    <property type="match status" value="1"/>
</dbReference>
<dbReference type="SUPFAM" id="SSF57701">
    <property type="entry name" value="Zn2/Cys6 DNA-binding domain"/>
    <property type="match status" value="1"/>
</dbReference>
<organism evidence="4 5">
    <name type="scientific">Oculimacula yallundae</name>
    <dbReference type="NCBI Taxonomy" id="86028"/>
    <lineage>
        <taxon>Eukaryota</taxon>
        <taxon>Fungi</taxon>
        <taxon>Dikarya</taxon>
        <taxon>Ascomycota</taxon>
        <taxon>Pezizomycotina</taxon>
        <taxon>Leotiomycetes</taxon>
        <taxon>Helotiales</taxon>
        <taxon>Ploettnerulaceae</taxon>
        <taxon>Oculimacula</taxon>
    </lineage>
</organism>
<dbReference type="InterPro" id="IPR001138">
    <property type="entry name" value="Zn2Cys6_DnaBD"/>
</dbReference>
<dbReference type="PANTHER" id="PTHR37540:SF5">
    <property type="entry name" value="TRANSCRIPTION FACTOR DOMAIN-CONTAINING PROTEIN"/>
    <property type="match status" value="1"/>
</dbReference>
<comment type="caution">
    <text evidence="4">The sequence shown here is derived from an EMBL/GenBank/DDBJ whole genome shotgun (WGS) entry which is preliminary data.</text>
</comment>
<reference evidence="4 5" key="1">
    <citation type="journal article" date="2024" name="Commun. Biol.">
        <title>Comparative genomic analysis of thermophilic fungi reveals convergent evolutionary adaptations and gene losses.</title>
        <authorList>
            <person name="Steindorff A.S."/>
            <person name="Aguilar-Pontes M.V."/>
            <person name="Robinson A.J."/>
            <person name="Andreopoulos B."/>
            <person name="LaButti K."/>
            <person name="Kuo A."/>
            <person name="Mondo S."/>
            <person name="Riley R."/>
            <person name="Otillar R."/>
            <person name="Haridas S."/>
            <person name="Lipzen A."/>
            <person name="Grimwood J."/>
            <person name="Schmutz J."/>
            <person name="Clum A."/>
            <person name="Reid I.D."/>
            <person name="Moisan M.C."/>
            <person name="Butler G."/>
            <person name="Nguyen T.T.M."/>
            <person name="Dewar K."/>
            <person name="Conant G."/>
            <person name="Drula E."/>
            <person name="Henrissat B."/>
            <person name="Hansel C."/>
            <person name="Singer S."/>
            <person name="Hutchinson M.I."/>
            <person name="de Vries R.P."/>
            <person name="Natvig D.O."/>
            <person name="Powell A.J."/>
            <person name="Tsang A."/>
            <person name="Grigoriev I.V."/>
        </authorList>
    </citation>
    <scope>NUCLEOTIDE SEQUENCE [LARGE SCALE GENOMIC DNA]</scope>
    <source>
        <strain evidence="4 5">CBS 494.80</strain>
    </source>
</reference>
<proteinExistence type="predicted"/>
<feature type="region of interest" description="Disordered" evidence="2">
    <location>
        <begin position="48"/>
        <end position="88"/>
    </location>
</feature>
<dbReference type="Pfam" id="PF11951">
    <property type="entry name" value="Fungal_trans_2"/>
    <property type="match status" value="1"/>
</dbReference>
<dbReference type="Gene3D" id="4.10.240.10">
    <property type="entry name" value="Zn(2)-C6 fungal-type DNA-binding domain"/>
    <property type="match status" value="1"/>
</dbReference>
<evidence type="ECO:0000313" key="5">
    <source>
        <dbReference type="Proteomes" id="UP001595075"/>
    </source>
</evidence>
<gene>
    <name evidence="4" type="ORF">VTL71DRAFT_59</name>
</gene>
<evidence type="ECO:0000259" key="3">
    <source>
        <dbReference type="PROSITE" id="PS50048"/>
    </source>
</evidence>